<reference evidence="1" key="1">
    <citation type="submission" date="2021-05" db="EMBL/GenBank/DDBJ databases">
        <authorList>
            <person name="Alioto T."/>
            <person name="Alioto T."/>
            <person name="Gomez Garrido J."/>
        </authorList>
    </citation>
    <scope>NUCLEOTIDE SEQUENCE</scope>
</reference>
<name>A0A8D8UV89_9HEMI</name>
<protein>
    <recommendedName>
        <fullName evidence="2">Endonuclease-reverse transcriptase</fullName>
    </recommendedName>
</protein>
<organism evidence="1">
    <name type="scientific">Cacopsylla melanoneura</name>
    <dbReference type="NCBI Taxonomy" id="428564"/>
    <lineage>
        <taxon>Eukaryota</taxon>
        <taxon>Metazoa</taxon>
        <taxon>Ecdysozoa</taxon>
        <taxon>Arthropoda</taxon>
        <taxon>Hexapoda</taxon>
        <taxon>Insecta</taxon>
        <taxon>Pterygota</taxon>
        <taxon>Neoptera</taxon>
        <taxon>Paraneoptera</taxon>
        <taxon>Hemiptera</taxon>
        <taxon>Sternorrhyncha</taxon>
        <taxon>Psylloidea</taxon>
        <taxon>Psyllidae</taxon>
        <taxon>Psyllinae</taxon>
        <taxon>Cacopsylla</taxon>
    </lineage>
</organism>
<evidence type="ECO:0000313" key="1">
    <source>
        <dbReference type="EMBL" id="CAG6711974.1"/>
    </source>
</evidence>
<sequence>MWKSLRELKSEESSIMLLGISYGIRKSPRNVRKYSTFYIPILTYGSETWTMRKKDINRMQAAEMKFLRSIAGKTRRDRVRNTDIRRTLKIECLEETMRNRRLRWFGHMKRMSSERLPRKMYEMEMEGVRPRGRPRYRYRDTIKSDVERKGENLSSIENEETFNNRVWWRGCVHRPVPEAGTLMVMYVMYKCTY</sequence>
<dbReference type="PANTHER" id="PTHR47027:SF20">
    <property type="entry name" value="REVERSE TRANSCRIPTASE-LIKE PROTEIN WITH RNA-DIRECTED DNA POLYMERASE DOMAIN"/>
    <property type="match status" value="1"/>
</dbReference>
<dbReference type="PANTHER" id="PTHR47027">
    <property type="entry name" value="REVERSE TRANSCRIPTASE DOMAIN-CONTAINING PROTEIN"/>
    <property type="match status" value="1"/>
</dbReference>
<dbReference type="AlphaFoldDB" id="A0A8D8UV89"/>
<proteinExistence type="predicted"/>
<accession>A0A8D8UV89</accession>
<dbReference type="EMBL" id="HBUF01348803">
    <property type="protein sequence ID" value="CAG6711974.1"/>
    <property type="molecule type" value="Transcribed_RNA"/>
</dbReference>
<evidence type="ECO:0008006" key="2">
    <source>
        <dbReference type="Google" id="ProtNLM"/>
    </source>
</evidence>